<name>A0A2Z4Y765_SUMC1</name>
<sequence length="482" mass="54753">MMRNPEGRVGQHIQWWKAAIVGALTIFLLVATGQGQGVGMVRVANPGLWALLRAQLVDGEAINRGEKAPTQALLEDVLLWAYEGLDEPPGYWARVLASDKLPAQEERRALAQRALSPDTTGSLEWARGVVKKAEFLYTPEESVAGAIVYVRGTPEEQKEVKQKALALRTRRIIGVYKDVLLGKPIGCEVPEELKPFVSQRFEALEVSTQAHNQTSTPPLLERYRLRRSSEELLTKIRTYLDTATTSARWNVFFDHWSGYRFVTPELNAPTPAYLPLLILFCVDTSDIRPLVRLWDITDFEGRTRLPRPPFPELATLWEVELRRIPVRAAALELIADCYPNAFTFFDGTLVGGSEELNRLLTNLGRELQREEELRFLRMSTDLRLACIDAFYRKYGPEGIDFGVFPLFFSAQELLRIPGPFWQEYRYLVWSISSATFRGGYSAFGPTLISAMNDVYGYHEVLTYRLQKKGWLPWEDEGTTGTK</sequence>
<gene>
    <name evidence="1" type="ORF">BRCON_2300</name>
</gene>
<accession>A0A2Z4Y765</accession>
<evidence type="ECO:0000313" key="1">
    <source>
        <dbReference type="EMBL" id="AXA37077.1"/>
    </source>
</evidence>
<evidence type="ECO:0000313" key="2">
    <source>
        <dbReference type="Proteomes" id="UP000262583"/>
    </source>
</evidence>
<organism evidence="1 2">
    <name type="scientific">Sumerlaea chitinivorans</name>
    <dbReference type="NCBI Taxonomy" id="2250252"/>
    <lineage>
        <taxon>Bacteria</taxon>
        <taxon>Candidatus Sumerlaeota</taxon>
        <taxon>Candidatus Sumerlaeia</taxon>
        <taxon>Candidatus Sumerlaeales</taxon>
        <taxon>Candidatus Sumerlaeaceae</taxon>
        <taxon>Candidatus Sumerlaea</taxon>
    </lineage>
</organism>
<dbReference type="KEGG" id="schv:BRCON_2300"/>
<dbReference type="Proteomes" id="UP000262583">
    <property type="component" value="Chromosome"/>
</dbReference>
<protein>
    <submittedName>
        <fullName evidence="1">Uncharacterized protein</fullName>
    </submittedName>
</protein>
<reference evidence="1 2" key="1">
    <citation type="submission" date="2018-05" db="EMBL/GenBank/DDBJ databases">
        <title>A metagenomic window into the 2 km-deep terrestrial subsurface aquifer revealed taxonomically and functionally diverse microbial community comprising novel uncultured bacterial lineages.</title>
        <authorList>
            <person name="Kadnikov V.V."/>
            <person name="Mardanov A.V."/>
            <person name="Beletsky A.V."/>
            <person name="Banks D."/>
            <person name="Pimenov N.V."/>
            <person name="Frank Y.A."/>
            <person name="Karnachuk O.V."/>
            <person name="Ravin N.V."/>
        </authorList>
    </citation>
    <scope>NUCLEOTIDE SEQUENCE [LARGE SCALE GENOMIC DNA]</scope>
    <source>
        <strain evidence="1">BY</strain>
    </source>
</reference>
<dbReference type="AlphaFoldDB" id="A0A2Z4Y765"/>
<dbReference type="EMBL" id="CP030759">
    <property type="protein sequence ID" value="AXA37077.1"/>
    <property type="molecule type" value="Genomic_DNA"/>
</dbReference>
<proteinExistence type="predicted"/>